<keyword evidence="2" id="KW-1185">Reference proteome</keyword>
<name>A0ACC0HDY5_9ERIC</name>
<sequence length="465" mass="50887">MSRSRSATTPDSPPTIPAPFPPLRESVSGFDPSPPNLRCEHCKCRLVRGLQSLICVYCGRRQFKDLPPEPISFKSTFGYRWLLQSLDLNGSETVGPSVEENKFNRGRSRSKDEISLSDLLNIKITLPAESEKTEQSLTNGVPIQNTSSLNSVGVDLDNFFADSKRDAFFNSLEEQPVINKQSENMEMNAFASQTNISLFQNVQHSETAVTSSEVKNGGTFSGWEADFQSADSENQQEGSRSFDPFVGSTVDLSAHMDSVFGHGTELEHEKLKDASTPFASATNGGIQDDLLHNLDFSSSHPAELVDATIKSKDCVPENRTISEENDSFDVWNDFTTSTSPQDPSKNSSTQSGNQVTAFDEKTSDINFSSSTNNFQEMDFGSFSHPGSFNQTGSEEVNNMEAEGPAINRMADLNNGGNVGQAAQDGEILNSTTEAKDGDVERVLSQMPDLSFMLEKDLSVPSNKMI</sequence>
<comment type="caution">
    <text evidence="1">The sequence shown here is derived from an EMBL/GenBank/DDBJ whole genome shotgun (WGS) entry which is preliminary data.</text>
</comment>
<gene>
    <name evidence="1" type="ORF">LOK49_LG06G01319</name>
</gene>
<evidence type="ECO:0000313" key="2">
    <source>
        <dbReference type="Proteomes" id="UP001060215"/>
    </source>
</evidence>
<dbReference type="Proteomes" id="UP001060215">
    <property type="component" value="Chromosome 5"/>
</dbReference>
<reference evidence="1 2" key="1">
    <citation type="journal article" date="2022" name="Plant J.">
        <title>Chromosome-level genome of Camellia lanceoleosa provides a valuable resource for understanding genome evolution and self-incompatibility.</title>
        <authorList>
            <person name="Gong W."/>
            <person name="Xiao S."/>
            <person name="Wang L."/>
            <person name="Liao Z."/>
            <person name="Chang Y."/>
            <person name="Mo W."/>
            <person name="Hu G."/>
            <person name="Li W."/>
            <person name="Zhao G."/>
            <person name="Zhu H."/>
            <person name="Hu X."/>
            <person name="Ji K."/>
            <person name="Xiang X."/>
            <person name="Song Q."/>
            <person name="Yuan D."/>
            <person name="Jin S."/>
            <person name="Zhang L."/>
        </authorList>
    </citation>
    <scope>NUCLEOTIDE SEQUENCE [LARGE SCALE GENOMIC DNA]</scope>
    <source>
        <strain evidence="1">SQ_2022a</strain>
    </source>
</reference>
<proteinExistence type="predicted"/>
<evidence type="ECO:0000313" key="1">
    <source>
        <dbReference type="EMBL" id="KAI8010106.1"/>
    </source>
</evidence>
<protein>
    <submittedName>
        <fullName evidence="1">Uncharacterized protein</fullName>
    </submittedName>
</protein>
<dbReference type="EMBL" id="CM045762">
    <property type="protein sequence ID" value="KAI8010106.1"/>
    <property type="molecule type" value="Genomic_DNA"/>
</dbReference>
<organism evidence="1 2">
    <name type="scientific">Camellia lanceoleosa</name>
    <dbReference type="NCBI Taxonomy" id="1840588"/>
    <lineage>
        <taxon>Eukaryota</taxon>
        <taxon>Viridiplantae</taxon>
        <taxon>Streptophyta</taxon>
        <taxon>Embryophyta</taxon>
        <taxon>Tracheophyta</taxon>
        <taxon>Spermatophyta</taxon>
        <taxon>Magnoliopsida</taxon>
        <taxon>eudicotyledons</taxon>
        <taxon>Gunneridae</taxon>
        <taxon>Pentapetalae</taxon>
        <taxon>asterids</taxon>
        <taxon>Ericales</taxon>
        <taxon>Theaceae</taxon>
        <taxon>Camellia</taxon>
    </lineage>
</organism>
<accession>A0ACC0HDY5</accession>